<feature type="transmembrane region" description="Helical" evidence="1">
    <location>
        <begin position="159"/>
        <end position="180"/>
    </location>
</feature>
<evidence type="ECO:0000259" key="2">
    <source>
        <dbReference type="Pfam" id="PF00487"/>
    </source>
</evidence>
<evidence type="ECO:0000313" key="4">
    <source>
        <dbReference type="Proteomes" id="UP000193804"/>
    </source>
</evidence>
<dbReference type="EMBL" id="FXAW01000003">
    <property type="protein sequence ID" value="SMG27413.1"/>
    <property type="molecule type" value="Genomic_DNA"/>
</dbReference>
<dbReference type="PIRSF" id="PIRSF015921">
    <property type="entry name" value="FA_sphinglp_des"/>
    <property type="match status" value="1"/>
</dbReference>
<gene>
    <name evidence="3" type="ORF">SAMN05661096_01598</name>
</gene>
<dbReference type="GO" id="GO:0016020">
    <property type="term" value="C:membrane"/>
    <property type="evidence" value="ECO:0007669"/>
    <property type="project" value="TreeGrafter"/>
</dbReference>
<dbReference type="CDD" id="cd03506">
    <property type="entry name" value="Delta6-FADS-like"/>
    <property type="match status" value="1"/>
</dbReference>
<feature type="transmembrane region" description="Helical" evidence="1">
    <location>
        <begin position="41"/>
        <end position="61"/>
    </location>
</feature>
<reference evidence="4" key="1">
    <citation type="submission" date="2017-04" db="EMBL/GenBank/DDBJ databases">
        <authorList>
            <person name="Varghese N."/>
            <person name="Submissions S."/>
        </authorList>
    </citation>
    <scope>NUCLEOTIDE SEQUENCE [LARGE SCALE GENOMIC DNA]</scope>
    <source>
        <strain evidence="4">DSM 4125</strain>
    </source>
</reference>
<dbReference type="STRING" id="1028.SAMN05661096_01598"/>
<organism evidence="3 4">
    <name type="scientific">Marivirga sericea</name>
    <dbReference type="NCBI Taxonomy" id="1028"/>
    <lineage>
        <taxon>Bacteria</taxon>
        <taxon>Pseudomonadati</taxon>
        <taxon>Bacteroidota</taxon>
        <taxon>Cytophagia</taxon>
        <taxon>Cytophagales</taxon>
        <taxon>Marivirgaceae</taxon>
        <taxon>Marivirga</taxon>
    </lineage>
</organism>
<dbReference type="GO" id="GO:0008610">
    <property type="term" value="P:lipid biosynthetic process"/>
    <property type="evidence" value="ECO:0007669"/>
    <property type="project" value="UniProtKB-ARBA"/>
</dbReference>
<proteinExistence type="predicted"/>
<sequence>MNKNTVKFNNNDSPEFVSTLRQRVNQYFKDNQVSKYANNQMIVKTAFMLLLYFIPLAFLLSGLVTTFAVAFPLFIVMGFGMAGIGLCVMHDANHGVYSKNNNINKVLGFTANFLGAYHINWKIQHNVLHHSFTNIDEYDEDIDKKGIIRFSPHQERRSFFKFQAFYAPILYGLMTFYWLIAKDLDQLIRYNKRNLLKGQGLTFKKGLGLMMLNKTWYIALTLVAPIIVTGIVWWQVVLAFLLMQFISGLVLALVFQPAHVITETDFYKVDENGSVANNWAIHQMRTTSNFANSSKWFSWIVGGLNHQIEHHLFPNICHIHYDKIAPIVKQTAKEYGVPYHHHKSFGLALKSHFTLLNQLGTGSYDKKVKKLKTAPVTALA</sequence>
<keyword evidence="1" id="KW-0812">Transmembrane</keyword>
<feature type="domain" description="Fatty acid desaturase" evidence="2">
    <location>
        <begin position="70"/>
        <end position="342"/>
    </location>
</feature>
<evidence type="ECO:0000256" key="1">
    <source>
        <dbReference type="SAM" id="Phobius"/>
    </source>
</evidence>
<dbReference type="Proteomes" id="UP000193804">
    <property type="component" value="Unassembled WGS sequence"/>
</dbReference>
<dbReference type="InterPro" id="IPR012171">
    <property type="entry name" value="Fatty_acid_desaturase"/>
</dbReference>
<name>A0A1X7JIN3_9BACT</name>
<accession>A0A1X7JIN3</accession>
<dbReference type="AlphaFoldDB" id="A0A1X7JIN3"/>
<dbReference type="RefSeq" id="WP_085516539.1">
    <property type="nucleotide sequence ID" value="NZ_FXAW01000003.1"/>
</dbReference>
<evidence type="ECO:0000313" key="3">
    <source>
        <dbReference type="EMBL" id="SMG27413.1"/>
    </source>
</evidence>
<keyword evidence="1" id="KW-1133">Transmembrane helix</keyword>
<dbReference type="GO" id="GO:0016717">
    <property type="term" value="F:oxidoreductase activity, acting on paired donors, with oxidation of a pair of donors resulting in the reduction of molecular oxygen to two molecules of water"/>
    <property type="evidence" value="ECO:0007669"/>
    <property type="project" value="TreeGrafter"/>
</dbReference>
<keyword evidence="4" id="KW-1185">Reference proteome</keyword>
<feature type="transmembrane region" description="Helical" evidence="1">
    <location>
        <begin position="67"/>
        <end position="89"/>
    </location>
</feature>
<dbReference type="OrthoDB" id="104711at2"/>
<protein>
    <submittedName>
        <fullName evidence="3">Linoleoyl-CoA desaturase</fullName>
    </submittedName>
</protein>
<dbReference type="InterPro" id="IPR005804">
    <property type="entry name" value="FA_desaturase_dom"/>
</dbReference>
<dbReference type="Pfam" id="PF00487">
    <property type="entry name" value="FA_desaturase"/>
    <property type="match status" value="1"/>
</dbReference>
<keyword evidence="1" id="KW-0472">Membrane</keyword>
<dbReference type="PANTHER" id="PTHR19353:SF19">
    <property type="entry name" value="DELTA(5) FATTY ACID DESATURASE C-RELATED"/>
    <property type="match status" value="1"/>
</dbReference>
<dbReference type="PANTHER" id="PTHR19353">
    <property type="entry name" value="FATTY ACID DESATURASE 2"/>
    <property type="match status" value="1"/>
</dbReference>
<feature type="transmembrane region" description="Helical" evidence="1">
    <location>
        <begin position="216"/>
        <end position="242"/>
    </location>
</feature>